<dbReference type="Pfam" id="PF03999">
    <property type="entry name" value="MAP65_ASE1"/>
    <property type="match status" value="1"/>
</dbReference>
<dbReference type="Proteomes" id="UP000815325">
    <property type="component" value="Unassembled WGS sequence"/>
</dbReference>
<feature type="region of interest" description="Disordered" evidence="3">
    <location>
        <begin position="549"/>
        <end position="646"/>
    </location>
</feature>
<evidence type="ECO:0000313" key="4">
    <source>
        <dbReference type="EMBL" id="KAF5829368.1"/>
    </source>
</evidence>
<dbReference type="PANTHER" id="PTHR19321:SF41">
    <property type="entry name" value="FASCETTO-RELATED"/>
    <property type="match status" value="1"/>
</dbReference>
<feature type="compositionally biased region" description="Basic and acidic residues" evidence="3">
    <location>
        <begin position="584"/>
        <end position="595"/>
    </location>
</feature>
<sequence>MCFALQVIHTTRAAEQAWTRAVEHAEGKRDVLMQKLNDARKEVAKIKAQLGDGEGPSTGEEQAEAMTCATTLKGACDQANHVLLEWQTRKASRLSKYEAHQFQNHVLRQQLGLPPCTAKADISKAGLDFMEMERQRLSAEKDRRLACLYSELARLEAVCAEVGEDIRGAAAEVHPSYRNLRTSSLSSTDSQTVDDLLGNIDLSEGAFSRLTAKIMEMHALKEKRESQLQQLQDVLYSAWDAMGILEGAAERAALAHLLDGPERLHASTKDMAFSEVRRLEECESSKMKELALFKARQLQSACAATHIPVPRYCAVISECLAKVVRSLAEVYAVVDRRRVLVDAVSRMEFIKAESDWLREFESDENRYKGRDASARLTRSLKAQKLRDSIPEATEALKHQLEEWTAVEGMPFLYDGHDYMAVLLNLQDAYHADQAEKAAALRSRHQPKDTSGKNGTPQKAHPPSPAKSGRPQNAKPSAQTPSGRGPVGQQALFGRAPSAAQNGTHTSPGSLSARLPPSGSLSSRSMYAPTAVRAAPAVATPPPAGHCGCLSGASTPARPRTPTSDGSLAPAYPTPLSSARGSDVFGDRRRPEDGKVDVLWSKGSDRDVGGDDACSSTKRGKDQNQGLVSPSPVKAVSRIPRPTLAMQ</sequence>
<feature type="region of interest" description="Disordered" evidence="3">
    <location>
        <begin position="434"/>
        <end position="525"/>
    </location>
</feature>
<comment type="similarity">
    <text evidence="1">Belongs to the MAP65/ASE1 family.</text>
</comment>
<feature type="coiled-coil region" evidence="2">
    <location>
        <begin position="22"/>
        <end position="49"/>
    </location>
</feature>
<gene>
    <name evidence="4" type="ORF">DUNSADRAFT_16189</name>
</gene>
<proteinExistence type="inferred from homology"/>
<feature type="compositionally biased region" description="Polar residues" evidence="3">
    <location>
        <begin position="469"/>
        <end position="481"/>
    </location>
</feature>
<evidence type="ECO:0000313" key="5">
    <source>
        <dbReference type="Proteomes" id="UP000815325"/>
    </source>
</evidence>
<protein>
    <submittedName>
        <fullName evidence="4">Microtubule associated protein-domain-containing protein</fullName>
    </submittedName>
</protein>
<evidence type="ECO:0000256" key="1">
    <source>
        <dbReference type="ARBA" id="ARBA00006187"/>
    </source>
</evidence>
<dbReference type="Gene3D" id="1.20.58.1520">
    <property type="match status" value="1"/>
</dbReference>
<dbReference type="EMBL" id="MU070169">
    <property type="protein sequence ID" value="KAF5829368.1"/>
    <property type="molecule type" value="Genomic_DNA"/>
</dbReference>
<organism evidence="4 5">
    <name type="scientific">Dunaliella salina</name>
    <name type="common">Green alga</name>
    <name type="synonym">Protococcus salinus</name>
    <dbReference type="NCBI Taxonomy" id="3046"/>
    <lineage>
        <taxon>Eukaryota</taxon>
        <taxon>Viridiplantae</taxon>
        <taxon>Chlorophyta</taxon>
        <taxon>core chlorophytes</taxon>
        <taxon>Chlorophyceae</taxon>
        <taxon>CS clade</taxon>
        <taxon>Chlamydomonadales</taxon>
        <taxon>Dunaliellaceae</taxon>
        <taxon>Dunaliella</taxon>
    </lineage>
</organism>
<reference evidence="4" key="1">
    <citation type="submission" date="2017-08" db="EMBL/GenBank/DDBJ databases">
        <authorList>
            <person name="Polle J.E."/>
            <person name="Barry K."/>
            <person name="Cushman J."/>
            <person name="Schmutz J."/>
            <person name="Tran D."/>
            <person name="Hathwaick L.T."/>
            <person name="Yim W.C."/>
            <person name="Jenkins J."/>
            <person name="Mckie-Krisberg Z.M."/>
            <person name="Prochnik S."/>
            <person name="Lindquist E."/>
            <person name="Dockter R.B."/>
            <person name="Adam C."/>
            <person name="Molina H."/>
            <person name="Bunkerborg J."/>
            <person name="Jin E."/>
            <person name="Buchheim M."/>
            <person name="Magnuson J."/>
        </authorList>
    </citation>
    <scope>NUCLEOTIDE SEQUENCE</scope>
    <source>
        <strain evidence="4">CCAP 19/18</strain>
    </source>
</reference>
<dbReference type="InterPro" id="IPR007145">
    <property type="entry name" value="MAP65_Ase1_PRC1"/>
</dbReference>
<accession>A0ABQ7G427</accession>
<name>A0ABQ7G427_DUNSA</name>
<evidence type="ECO:0000256" key="2">
    <source>
        <dbReference type="SAM" id="Coils"/>
    </source>
</evidence>
<keyword evidence="2" id="KW-0175">Coiled coil</keyword>
<evidence type="ECO:0000256" key="3">
    <source>
        <dbReference type="SAM" id="MobiDB-lite"/>
    </source>
</evidence>
<keyword evidence="5" id="KW-1185">Reference proteome</keyword>
<dbReference type="PANTHER" id="PTHR19321">
    <property type="entry name" value="PROTEIN REGULATOR OF CYTOKINESIS 1 PRC1-RELATED"/>
    <property type="match status" value="1"/>
</dbReference>
<feature type="compositionally biased region" description="Low complexity" evidence="3">
    <location>
        <begin position="506"/>
        <end position="525"/>
    </location>
</feature>
<comment type="caution">
    <text evidence="4">The sequence shown here is derived from an EMBL/GenBank/DDBJ whole genome shotgun (WGS) entry which is preliminary data.</text>
</comment>